<evidence type="ECO:0000259" key="5">
    <source>
        <dbReference type="SMART" id="SM00849"/>
    </source>
</evidence>
<keyword evidence="2" id="KW-0479">Metal-binding</keyword>
<dbReference type="InterPro" id="IPR036866">
    <property type="entry name" value="RibonucZ/Hydroxyglut_hydro"/>
</dbReference>
<evidence type="ECO:0000256" key="2">
    <source>
        <dbReference type="ARBA" id="ARBA00022723"/>
    </source>
</evidence>
<dbReference type="CDD" id="cd07730">
    <property type="entry name" value="metallo-hydrolase-like_MBL-fold"/>
    <property type="match status" value="1"/>
</dbReference>
<evidence type="ECO:0000313" key="6">
    <source>
        <dbReference type="EMBL" id="WOB09073.1"/>
    </source>
</evidence>
<keyword evidence="7" id="KW-1185">Reference proteome</keyword>
<protein>
    <submittedName>
        <fullName evidence="6">MBL fold metallo-hydrolase</fullName>
    </submittedName>
</protein>
<dbReference type="Proteomes" id="UP001303946">
    <property type="component" value="Chromosome"/>
</dbReference>
<dbReference type="InterPro" id="IPR051013">
    <property type="entry name" value="MBL_superfamily_lactonases"/>
</dbReference>
<keyword evidence="3" id="KW-0378">Hydrolase</keyword>
<dbReference type="Gene3D" id="3.60.15.10">
    <property type="entry name" value="Ribonuclease Z/Hydroxyacylglutathione hydrolase-like"/>
    <property type="match status" value="1"/>
</dbReference>
<feature type="domain" description="Metallo-beta-lactamase" evidence="5">
    <location>
        <begin position="84"/>
        <end position="306"/>
    </location>
</feature>
<dbReference type="PANTHER" id="PTHR42978:SF3">
    <property type="entry name" value="BLR3078 PROTEIN"/>
    <property type="match status" value="1"/>
</dbReference>
<accession>A0ABZ0D1Y1</accession>
<reference evidence="6 7" key="1">
    <citation type="submission" date="2023-10" db="EMBL/GenBank/DDBJ databases">
        <title>Bacteria for the degradation of biodegradable plastic PBAT(Polybutylene adipate terephthalate).</title>
        <authorList>
            <person name="Weon H.-Y."/>
            <person name="Yeon J."/>
        </authorList>
    </citation>
    <scope>NUCLEOTIDE SEQUENCE [LARGE SCALE GENOMIC DNA]</scope>
    <source>
        <strain evidence="6 7">SBD 7-3</strain>
    </source>
</reference>
<organism evidence="6 7">
    <name type="scientific">Piscinibacter gummiphilus</name>
    <dbReference type="NCBI Taxonomy" id="946333"/>
    <lineage>
        <taxon>Bacteria</taxon>
        <taxon>Pseudomonadati</taxon>
        <taxon>Pseudomonadota</taxon>
        <taxon>Betaproteobacteria</taxon>
        <taxon>Burkholderiales</taxon>
        <taxon>Sphaerotilaceae</taxon>
        <taxon>Piscinibacter</taxon>
    </lineage>
</organism>
<evidence type="ECO:0000256" key="3">
    <source>
        <dbReference type="ARBA" id="ARBA00022801"/>
    </source>
</evidence>
<dbReference type="RefSeq" id="WP_316702032.1">
    <property type="nucleotide sequence ID" value="NZ_CP136336.1"/>
</dbReference>
<proteinExistence type="inferred from homology"/>
<name>A0ABZ0D1Y1_9BURK</name>
<gene>
    <name evidence="6" type="ORF">RXV79_03215</name>
</gene>
<dbReference type="EMBL" id="CP136336">
    <property type="protein sequence ID" value="WOB09073.1"/>
    <property type="molecule type" value="Genomic_DNA"/>
</dbReference>
<dbReference type="SUPFAM" id="SSF56281">
    <property type="entry name" value="Metallo-hydrolase/oxidoreductase"/>
    <property type="match status" value="1"/>
</dbReference>
<dbReference type="SMART" id="SM00849">
    <property type="entry name" value="Lactamase_B"/>
    <property type="match status" value="1"/>
</dbReference>
<evidence type="ECO:0000313" key="7">
    <source>
        <dbReference type="Proteomes" id="UP001303946"/>
    </source>
</evidence>
<comment type="similarity">
    <text evidence="1">Belongs to the metallo-beta-lactamase superfamily.</text>
</comment>
<sequence>MKAVLKWVIGGAAVLAAGAAFLAWQDRPLDPAAVPGLADVPAEWPVARPPKGLAVSVLRTGESAGTLEALVVAGGSWFTPRRPVHSAVLVRHPQGTLLFDTGLGRQVAQQFAVNGVIDREFFGYRAEEPAADQLARHGVAAASLMAIVPSHMHWDHVSGLPDFPDTEVWMQPAEREHAALGHPPAFIQSQFSGVKRWRELSFIAEPYMGFAGRRDVFGDGSVVLVPLAGHTAGHVGLFVHLPSGRRYFFTGDVTWTLEGLQRAADRPWITRKAVKLDHDNADNRRAIVQIHRLMQRHPQLTVVPAHDEHVARTLPRFPAVQE</sequence>
<dbReference type="InterPro" id="IPR001279">
    <property type="entry name" value="Metallo-B-lactamas"/>
</dbReference>
<evidence type="ECO:0000256" key="4">
    <source>
        <dbReference type="ARBA" id="ARBA00022833"/>
    </source>
</evidence>
<dbReference type="PANTHER" id="PTHR42978">
    <property type="entry name" value="QUORUM-QUENCHING LACTONASE YTNP-RELATED-RELATED"/>
    <property type="match status" value="1"/>
</dbReference>
<dbReference type="Pfam" id="PF00753">
    <property type="entry name" value="Lactamase_B"/>
    <property type="match status" value="1"/>
</dbReference>
<evidence type="ECO:0000256" key="1">
    <source>
        <dbReference type="ARBA" id="ARBA00007749"/>
    </source>
</evidence>
<keyword evidence="4" id="KW-0862">Zinc</keyword>